<dbReference type="EMBL" id="CM026423">
    <property type="protein sequence ID" value="KAG0585219.1"/>
    <property type="molecule type" value="Genomic_DNA"/>
</dbReference>
<proteinExistence type="predicted"/>
<dbReference type="Proteomes" id="UP000822688">
    <property type="component" value="Chromosome 3"/>
</dbReference>
<dbReference type="AlphaFoldDB" id="A0A8T0IQC7"/>
<comment type="caution">
    <text evidence="2">The sequence shown here is derived from an EMBL/GenBank/DDBJ whole genome shotgun (WGS) entry which is preliminary data.</text>
</comment>
<feature type="transmembrane region" description="Helical" evidence="1">
    <location>
        <begin position="12"/>
        <end position="32"/>
    </location>
</feature>
<accession>A0A8T0IQC7</accession>
<gene>
    <name evidence="2" type="ORF">KC19_3G268300</name>
</gene>
<evidence type="ECO:0000256" key="1">
    <source>
        <dbReference type="SAM" id="Phobius"/>
    </source>
</evidence>
<evidence type="ECO:0000313" key="2">
    <source>
        <dbReference type="EMBL" id="KAG0585219.1"/>
    </source>
</evidence>
<reference evidence="2" key="1">
    <citation type="submission" date="2020-06" db="EMBL/GenBank/DDBJ databases">
        <title>WGS assembly of Ceratodon purpureus strain R40.</title>
        <authorList>
            <person name="Carey S.B."/>
            <person name="Jenkins J."/>
            <person name="Shu S."/>
            <person name="Lovell J.T."/>
            <person name="Sreedasyam A."/>
            <person name="Maumus F."/>
            <person name="Tiley G.P."/>
            <person name="Fernandez-Pozo N."/>
            <person name="Barry K."/>
            <person name="Chen C."/>
            <person name="Wang M."/>
            <person name="Lipzen A."/>
            <person name="Daum C."/>
            <person name="Saski C.A."/>
            <person name="Payton A.C."/>
            <person name="Mcbreen J.C."/>
            <person name="Conrad R.E."/>
            <person name="Kollar L.M."/>
            <person name="Olsson S."/>
            <person name="Huttunen S."/>
            <person name="Landis J.B."/>
            <person name="Wickett N.J."/>
            <person name="Johnson M.G."/>
            <person name="Rensing S.A."/>
            <person name="Grimwood J."/>
            <person name="Schmutz J."/>
            <person name="Mcdaniel S.F."/>
        </authorList>
    </citation>
    <scope>NUCLEOTIDE SEQUENCE</scope>
    <source>
        <strain evidence="2">R40</strain>
    </source>
</reference>
<name>A0A8T0IQC7_CERPU</name>
<keyword evidence="1" id="KW-0812">Transmembrane</keyword>
<organism evidence="2 3">
    <name type="scientific">Ceratodon purpureus</name>
    <name type="common">Fire moss</name>
    <name type="synonym">Dicranum purpureum</name>
    <dbReference type="NCBI Taxonomy" id="3225"/>
    <lineage>
        <taxon>Eukaryota</taxon>
        <taxon>Viridiplantae</taxon>
        <taxon>Streptophyta</taxon>
        <taxon>Embryophyta</taxon>
        <taxon>Bryophyta</taxon>
        <taxon>Bryophytina</taxon>
        <taxon>Bryopsida</taxon>
        <taxon>Dicranidae</taxon>
        <taxon>Pseudoditrichales</taxon>
        <taxon>Ditrichaceae</taxon>
        <taxon>Ceratodon</taxon>
    </lineage>
</organism>
<keyword evidence="1" id="KW-1133">Transmembrane helix</keyword>
<keyword evidence="3" id="KW-1185">Reference proteome</keyword>
<sequence>MKSYGDCSFGHGFEFELISCLVLEGLGICINYRMHISRDK</sequence>
<protein>
    <submittedName>
        <fullName evidence="2">Uncharacterized protein</fullName>
    </submittedName>
</protein>
<evidence type="ECO:0000313" key="3">
    <source>
        <dbReference type="Proteomes" id="UP000822688"/>
    </source>
</evidence>
<keyword evidence="1" id="KW-0472">Membrane</keyword>